<reference evidence="2 3" key="1">
    <citation type="submission" date="2019-07" db="EMBL/GenBank/DDBJ databases">
        <authorList>
            <person name="Kim J."/>
        </authorList>
    </citation>
    <scope>NUCLEOTIDE SEQUENCE [LARGE SCALE GENOMIC DNA]</scope>
    <source>
        <strain evidence="2 3">G13</strain>
    </source>
</reference>
<evidence type="ECO:0000259" key="1">
    <source>
        <dbReference type="PROSITE" id="PS51186"/>
    </source>
</evidence>
<sequence>MISIQQVEYEQKSTLRNLLQLYKYDFSEFDSEDDINPSGLYEYMYLDHYWTENGRYPFFIKVNHKLAGFALVRTFGTNENETNPFIYSIAEFFVMKKYRKLKVGQTVAFELFNRFPGCWKVAQIEENEPAQAFWRKTIDRYTNGRYKEIREDDWEGPIQTFSSNMEDNA</sequence>
<evidence type="ECO:0000313" key="2">
    <source>
        <dbReference type="EMBL" id="TVX96319.1"/>
    </source>
</evidence>
<protein>
    <submittedName>
        <fullName evidence="2">GNAT family N-acetyltransferase</fullName>
    </submittedName>
</protein>
<dbReference type="Pfam" id="PF00583">
    <property type="entry name" value="Acetyltransf_1"/>
    <property type="match status" value="1"/>
</dbReference>
<name>A0A559J8U9_9BACL</name>
<dbReference type="PROSITE" id="PS51186">
    <property type="entry name" value="GNAT"/>
    <property type="match status" value="1"/>
</dbReference>
<comment type="caution">
    <text evidence="2">The sequence shown here is derived from an EMBL/GenBank/DDBJ whole genome shotgun (WGS) entry which is preliminary data.</text>
</comment>
<dbReference type="AlphaFoldDB" id="A0A559J8U9"/>
<proteinExistence type="predicted"/>
<dbReference type="Proteomes" id="UP000316330">
    <property type="component" value="Unassembled WGS sequence"/>
</dbReference>
<dbReference type="SUPFAM" id="SSF55729">
    <property type="entry name" value="Acyl-CoA N-acyltransferases (Nat)"/>
    <property type="match status" value="1"/>
</dbReference>
<keyword evidence="3" id="KW-1185">Reference proteome</keyword>
<dbReference type="GO" id="GO:0016747">
    <property type="term" value="F:acyltransferase activity, transferring groups other than amino-acyl groups"/>
    <property type="evidence" value="ECO:0007669"/>
    <property type="project" value="InterPro"/>
</dbReference>
<evidence type="ECO:0000313" key="3">
    <source>
        <dbReference type="Proteomes" id="UP000316330"/>
    </source>
</evidence>
<dbReference type="OrthoDB" id="8479334at2"/>
<keyword evidence="2" id="KW-0808">Transferase</keyword>
<accession>A0A559J8U9</accession>
<dbReference type="EMBL" id="VNJJ01000017">
    <property type="protein sequence ID" value="TVX96319.1"/>
    <property type="molecule type" value="Genomic_DNA"/>
</dbReference>
<dbReference type="InterPro" id="IPR016181">
    <property type="entry name" value="Acyl_CoA_acyltransferase"/>
</dbReference>
<gene>
    <name evidence="2" type="ORF">FPZ45_21685</name>
</gene>
<dbReference type="RefSeq" id="WP_144706434.1">
    <property type="nucleotide sequence ID" value="NZ_VNJJ01000017.1"/>
</dbReference>
<feature type="domain" description="N-acetyltransferase" evidence="1">
    <location>
        <begin position="13"/>
        <end position="169"/>
    </location>
</feature>
<dbReference type="Gene3D" id="3.40.630.30">
    <property type="match status" value="1"/>
</dbReference>
<dbReference type="InterPro" id="IPR000182">
    <property type="entry name" value="GNAT_dom"/>
</dbReference>
<organism evidence="2 3">
    <name type="scientific">Cohnella terricola</name>
    <dbReference type="NCBI Taxonomy" id="1289167"/>
    <lineage>
        <taxon>Bacteria</taxon>
        <taxon>Bacillati</taxon>
        <taxon>Bacillota</taxon>
        <taxon>Bacilli</taxon>
        <taxon>Bacillales</taxon>
        <taxon>Paenibacillaceae</taxon>
        <taxon>Cohnella</taxon>
    </lineage>
</organism>